<dbReference type="HOGENOM" id="CLU_758785_0_0_1"/>
<feature type="compositionally biased region" description="Pro residues" evidence="1">
    <location>
        <begin position="298"/>
        <end position="310"/>
    </location>
</feature>
<dbReference type="KEGG" id="lbc:LACBIDRAFT_303980"/>
<dbReference type="GeneID" id="6080258"/>
<evidence type="ECO:0000313" key="3">
    <source>
        <dbReference type="Proteomes" id="UP000001194"/>
    </source>
</evidence>
<dbReference type="AlphaFoldDB" id="B0DKP3"/>
<organism evidence="3">
    <name type="scientific">Laccaria bicolor (strain S238N-H82 / ATCC MYA-4686)</name>
    <name type="common">Bicoloured deceiver</name>
    <name type="synonym">Laccaria laccata var. bicolor</name>
    <dbReference type="NCBI Taxonomy" id="486041"/>
    <lineage>
        <taxon>Eukaryota</taxon>
        <taxon>Fungi</taxon>
        <taxon>Dikarya</taxon>
        <taxon>Basidiomycota</taxon>
        <taxon>Agaricomycotina</taxon>
        <taxon>Agaricomycetes</taxon>
        <taxon>Agaricomycetidae</taxon>
        <taxon>Agaricales</taxon>
        <taxon>Agaricineae</taxon>
        <taxon>Hydnangiaceae</taxon>
        <taxon>Laccaria</taxon>
    </lineage>
</organism>
<accession>B0DKP3</accession>
<sequence>MPRKSSAAVSNSRLPLRLPNIPSTKRRIFGVTQKELNAIFGTVRRFSDLYLDLNHLATHQEERLIQVENAVKEAYPNIFSNGETKIQHLRNCIYRNHDVARSARKVTNRGGMGEVVETGTRETQVSDESGESDAEAMDEDAGPSSASGRLSQGSPVQPESEPRNTHSSSARQASLPPDSVEETVHVRPSHSAPLRRRGCPPKQSAQPTEGSGVTPFVNASASTSAGHDLLPLDSVGQAVHVHPGHSASPRKTGRPSNRATERRGLILPVNSSASASRLPNRQVEVVIQSTQLALPPTVHVPPPNTQPETPPNDGSDPGLKEVKQFLASTCKPSLIHLLDHLVHYGCVSGDFLRFLAGRAARVEEEEFHKYLRNHFSKGRARAHGQEGRDLTEIEILVLTEGLLSLRGDR</sequence>
<protein>
    <submittedName>
        <fullName evidence="2">Predicted protein</fullName>
    </submittedName>
</protein>
<feature type="compositionally biased region" description="Polar residues" evidence="1">
    <location>
        <begin position="203"/>
        <end position="225"/>
    </location>
</feature>
<name>B0DKP3_LACBS</name>
<dbReference type="OrthoDB" id="10456790at2759"/>
<dbReference type="Proteomes" id="UP000001194">
    <property type="component" value="Unassembled WGS sequence"/>
</dbReference>
<dbReference type="InParanoid" id="B0DKP3"/>
<feature type="compositionally biased region" description="Polar residues" evidence="1">
    <location>
        <begin position="144"/>
        <end position="157"/>
    </location>
</feature>
<gene>
    <name evidence="2" type="ORF">LACBIDRAFT_303980</name>
</gene>
<proteinExistence type="predicted"/>
<dbReference type="RefSeq" id="XP_001884600.1">
    <property type="nucleotide sequence ID" value="XM_001884565.1"/>
</dbReference>
<feature type="region of interest" description="Disordered" evidence="1">
    <location>
        <begin position="295"/>
        <end position="319"/>
    </location>
</feature>
<evidence type="ECO:0000313" key="2">
    <source>
        <dbReference type="EMBL" id="EDR04776.1"/>
    </source>
</evidence>
<keyword evidence="3" id="KW-1185">Reference proteome</keyword>
<feature type="region of interest" description="Disordered" evidence="1">
    <location>
        <begin position="105"/>
        <end position="274"/>
    </location>
</feature>
<evidence type="ECO:0000256" key="1">
    <source>
        <dbReference type="SAM" id="MobiDB-lite"/>
    </source>
</evidence>
<feature type="compositionally biased region" description="Acidic residues" evidence="1">
    <location>
        <begin position="128"/>
        <end position="141"/>
    </location>
</feature>
<reference evidence="2 3" key="1">
    <citation type="journal article" date="2008" name="Nature">
        <title>The genome of Laccaria bicolor provides insights into mycorrhizal symbiosis.</title>
        <authorList>
            <person name="Martin F."/>
            <person name="Aerts A."/>
            <person name="Ahren D."/>
            <person name="Brun A."/>
            <person name="Danchin E.G.J."/>
            <person name="Duchaussoy F."/>
            <person name="Gibon J."/>
            <person name="Kohler A."/>
            <person name="Lindquist E."/>
            <person name="Pereda V."/>
            <person name="Salamov A."/>
            <person name="Shapiro H.J."/>
            <person name="Wuyts J."/>
            <person name="Blaudez D."/>
            <person name="Buee M."/>
            <person name="Brokstein P."/>
            <person name="Canbaeck B."/>
            <person name="Cohen D."/>
            <person name="Courty P.E."/>
            <person name="Coutinho P.M."/>
            <person name="Delaruelle C."/>
            <person name="Detter J.C."/>
            <person name="Deveau A."/>
            <person name="DiFazio S."/>
            <person name="Duplessis S."/>
            <person name="Fraissinet-Tachet L."/>
            <person name="Lucic E."/>
            <person name="Frey-Klett P."/>
            <person name="Fourrey C."/>
            <person name="Feussner I."/>
            <person name="Gay G."/>
            <person name="Grimwood J."/>
            <person name="Hoegger P.J."/>
            <person name="Jain P."/>
            <person name="Kilaru S."/>
            <person name="Labbe J."/>
            <person name="Lin Y.C."/>
            <person name="Legue V."/>
            <person name="Le Tacon F."/>
            <person name="Marmeisse R."/>
            <person name="Melayah D."/>
            <person name="Montanini B."/>
            <person name="Muratet M."/>
            <person name="Nehls U."/>
            <person name="Niculita-Hirzel H."/>
            <person name="Oudot-Le Secq M.P."/>
            <person name="Peter M."/>
            <person name="Quesneville H."/>
            <person name="Rajashekar B."/>
            <person name="Reich M."/>
            <person name="Rouhier N."/>
            <person name="Schmutz J."/>
            <person name="Yin T."/>
            <person name="Chalot M."/>
            <person name="Henrissat B."/>
            <person name="Kuees U."/>
            <person name="Lucas S."/>
            <person name="Van de Peer Y."/>
            <person name="Podila G.K."/>
            <person name="Polle A."/>
            <person name="Pukkila P.J."/>
            <person name="Richardson P.M."/>
            <person name="Rouze P."/>
            <person name="Sanders I.R."/>
            <person name="Stajich J.E."/>
            <person name="Tunlid A."/>
            <person name="Tuskan G."/>
            <person name="Grigoriev I.V."/>
        </authorList>
    </citation>
    <scope>NUCLEOTIDE SEQUENCE [LARGE SCALE GENOMIC DNA]</scope>
    <source>
        <strain evidence="3">S238N-H82 / ATCC MYA-4686</strain>
    </source>
</reference>
<dbReference type="EMBL" id="DS547116">
    <property type="protein sequence ID" value="EDR04776.1"/>
    <property type="molecule type" value="Genomic_DNA"/>
</dbReference>